<evidence type="ECO:0000313" key="2">
    <source>
        <dbReference type="EMBL" id="MED6194380.1"/>
    </source>
</evidence>
<gene>
    <name evidence="2" type="ORF">PIB30_027889</name>
</gene>
<accession>A0ABU6XB13</accession>
<dbReference type="SUPFAM" id="SSF52058">
    <property type="entry name" value="L domain-like"/>
    <property type="match status" value="1"/>
</dbReference>
<dbReference type="EMBL" id="JASCZI010211557">
    <property type="protein sequence ID" value="MED6194380.1"/>
    <property type="molecule type" value="Genomic_DNA"/>
</dbReference>
<name>A0ABU6XB13_9FABA</name>
<comment type="caution">
    <text evidence="2">The sequence shown here is derived from an EMBL/GenBank/DDBJ whole genome shotgun (WGS) entry which is preliminary data.</text>
</comment>
<sequence length="198" mass="22423">MANGGGWSWRVCLHMRLGLLPKEPPLTSFFSGGVALHSFPPPLLRFRPTLLTCSRREAVTARRCRCKPLVPSCWLVSIFVLLQVIGSVASHLEKLSLIGKITKLSNPHEFPPNLLKLTLHTSHLQKESTTKLERLPKLKMLILGKGAYNVQELSFNVEGFSQLNILRLIQLKELEQWTIKKRALPRLEHMVIDGCEKC</sequence>
<dbReference type="Proteomes" id="UP001341840">
    <property type="component" value="Unassembled WGS sequence"/>
</dbReference>
<proteinExistence type="predicted"/>
<reference evidence="2 3" key="1">
    <citation type="journal article" date="2023" name="Plants (Basel)">
        <title>Bridging the Gap: Combining Genomics and Transcriptomics Approaches to Understand Stylosanthes scabra, an Orphan Legume from the Brazilian Caatinga.</title>
        <authorList>
            <person name="Ferreira-Neto J.R.C."/>
            <person name="da Silva M.D."/>
            <person name="Binneck E."/>
            <person name="de Melo N.F."/>
            <person name="da Silva R.H."/>
            <person name="de Melo A.L.T.M."/>
            <person name="Pandolfi V."/>
            <person name="Bustamante F.O."/>
            <person name="Brasileiro-Vidal A.C."/>
            <person name="Benko-Iseppon A.M."/>
        </authorList>
    </citation>
    <scope>NUCLEOTIDE SEQUENCE [LARGE SCALE GENOMIC DNA]</scope>
    <source>
        <tissue evidence="2">Leaves</tissue>
    </source>
</reference>
<feature type="transmembrane region" description="Helical" evidence="1">
    <location>
        <begin position="72"/>
        <end position="92"/>
    </location>
</feature>
<keyword evidence="3" id="KW-1185">Reference proteome</keyword>
<dbReference type="PANTHER" id="PTHR15140">
    <property type="entry name" value="TUBULIN-SPECIFIC CHAPERONE E"/>
    <property type="match status" value="1"/>
</dbReference>
<organism evidence="2 3">
    <name type="scientific">Stylosanthes scabra</name>
    <dbReference type="NCBI Taxonomy" id="79078"/>
    <lineage>
        <taxon>Eukaryota</taxon>
        <taxon>Viridiplantae</taxon>
        <taxon>Streptophyta</taxon>
        <taxon>Embryophyta</taxon>
        <taxon>Tracheophyta</taxon>
        <taxon>Spermatophyta</taxon>
        <taxon>Magnoliopsida</taxon>
        <taxon>eudicotyledons</taxon>
        <taxon>Gunneridae</taxon>
        <taxon>Pentapetalae</taxon>
        <taxon>rosids</taxon>
        <taxon>fabids</taxon>
        <taxon>Fabales</taxon>
        <taxon>Fabaceae</taxon>
        <taxon>Papilionoideae</taxon>
        <taxon>50 kb inversion clade</taxon>
        <taxon>dalbergioids sensu lato</taxon>
        <taxon>Dalbergieae</taxon>
        <taxon>Pterocarpus clade</taxon>
        <taxon>Stylosanthes</taxon>
    </lineage>
</organism>
<protein>
    <submittedName>
        <fullName evidence="2">Uncharacterized protein</fullName>
    </submittedName>
</protein>
<dbReference type="PANTHER" id="PTHR15140:SF37">
    <property type="entry name" value="UBIQUITIN-LIKE DOMAIN-CONTAINING PROTEIN"/>
    <property type="match status" value="1"/>
</dbReference>
<dbReference type="InterPro" id="IPR032675">
    <property type="entry name" value="LRR_dom_sf"/>
</dbReference>
<evidence type="ECO:0000256" key="1">
    <source>
        <dbReference type="SAM" id="Phobius"/>
    </source>
</evidence>
<evidence type="ECO:0000313" key="3">
    <source>
        <dbReference type="Proteomes" id="UP001341840"/>
    </source>
</evidence>
<dbReference type="Gene3D" id="3.80.10.10">
    <property type="entry name" value="Ribonuclease Inhibitor"/>
    <property type="match status" value="1"/>
</dbReference>
<keyword evidence="1" id="KW-0472">Membrane</keyword>
<keyword evidence="1" id="KW-1133">Transmembrane helix</keyword>
<keyword evidence="1" id="KW-0812">Transmembrane</keyword>